<proteinExistence type="predicted"/>
<sequence length="296" mass="34354">MVNHLLHFNLDTLFASNTRWYVAAKCPHPWDVCDVILSWLKVERAPATLLKQWNDYFMLTKFDLLCQQRREVPERYYKVSQQEQEGAGSGKQFGSRLLQIVQAYIVLGSTTRLVHIKEILNYSWEELTESISHLRSSSDDESIELTELTELIGEAWQPQCIQSLYSNDTLHSIAKRCLEFATVYRHTSCLPSAWCFVVRACFPSQVLLKLLTEFWGVHENMCMHLDACHCHIQVWLQAWTTPPKDFLGFFQNPKKYSDRLALDTWGKRTGLGYPGRKIEKCVAISFGYGPMYELPM</sequence>
<dbReference type="Proteomes" id="UP001362999">
    <property type="component" value="Unassembled WGS sequence"/>
</dbReference>
<reference evidence="1 2" key="1">
    <citation type="journal article" date="2024" name="J Genomics">
        <title>Draft genome sequencing and assembly of Favolaschia claudopus CIRM-BRFM 2984 isolated from oak limbs.</title>
        <authorList>
            <person name="Navarro D."/>
            <person name="Drula E."/>
            <person name="Chaduli D."/>
            <person name="Cazenave R."/>
            <person name="Ahrendt S."/>
            <person name="Wang J."/>
            <person name="Lipzen A."/>
            <person name="Daum C."/>
            <person name="Barry K."/>
            <person name="Grigoriev I.V."/>
            <person name="Favel A."/>
            <person name="Rosso M.N."/>
            <person name="Martin F."/>
        </authorList>
    </citation>
    <scope>NUCLEOTIDE SEQUENCE [LARGE SCALE GENOMIC DNA]</scope>
    <source>
        <strain evidence="1 2">CIRM-BRFM 2984</strain>
    </source>
</reference>
<protein>
    <submittedName>
        <fullName evidence="1">Uncharacterized protein</fullName>
    </submittedName>
</protein>
<evidence type="ECO:0000313" key="2">
    <source>
        <dbReference type="Proteomes" id="UP001362999"/>
    </source>
</evidence>
<dbReference type="AlphaFoldDB" id="A0AAW0AJL0"/>
<comment type="caution">
    <text evidence="1">The sequence shown here is derived from an EMBL/GenBank/DDBJ whole genome shotgun (WGS) entry which is preliminary data.</text>
</comment>
<name>A0AAW0AJL0_9AGAR</name>
<gene>
    <name evidence="1" type="ORF">R3P38DRAFT_3008164</name>
</gene>
<keyword evidence="2" id="KW-1185">Reference proteome</keyword>
<accession>A0AAW0AJL0</accession>
<dbReference type="EMBL" id="JAWWNJ010000061">
    <property type="protein sequence ID" value="KAK7013054.1"/>
    <property type="molecule type" value="Genomic_DNA"/>
</dbReference>
<organism evidence="1 2">
    <name type="scientific">Favolaschia claudopus</name>
    <dbReference type="NCBI Taxonomy" id="2862362"/>
    <lineage>
        <taxon>Eukaryota</taxon>
        <taxon>Fungi</taxon>
        <taxon>Dikarya</taxon>
        <taxon>Basidiomycota</taxon>
        <taxon>Agaricomycotina</taxon>
        <taxon>Agaricomycetes</taxon>
        <taxon>Agaricomycetidae</taxon>
        <taxon>Agaricales</taxon>
        <taxon>Marasmiineae</taxon>
        <taxon>Mycenaceae</taxon>
        <taxon>Favolaschia</taxon>
    </lineage>
</organism>
<evidence type="ECO:0000313" key="1">
    <source>
        <dbReference type="EMBL" id="KAK7013054.1"/>
    </source>
</evidence>